<name>A0AAE0SGM0_9BIVA</name>
<sequence>MSFHSSKYNLFRFVTVLLITPSPSDPIVSNFNYVDGTNNSYIHSAYCLIHNPENWSRPDIHIQFNVTAIDFVCDNVDYKFSPNGSEICARFKSSITTFLSRIDFTVTSPFPAVGGSCTGVKDCQGIGAWDTTEISATSSQQPPGASDMTSSADTEQGTTSVLLTTLEEVQPSTLKTLCFCSCQEMLPSSRLQTENATWSVTSANMTVDKRSTSKWIRTKISAEDSRTSSLSIGCVAVLILVVAAGCIVLPDMVNLLRLMWKKYG</sequence>
<accession>A0AAE0SGM0</accession>
<reference evidence="3" key="1">
    <citation type="journal article" date="2021" name="Genome Biol. Evol.">
        <title>A High-Quality Reference Genome for a Parasitic Bivalve with Doubly Uniparental Inheritance (Bivalvia: Unionida).</title>
        <authorList>
            <person name="Smith C.H."/>
        </authorList>
    </citation>
    <scope>NUCLEOTIDE SEQUENCE</scope>
    <source>
        <strain evidence="3">CHS0354</strain>
    </source>
</reference>
<evidence type="ECO:0000256" key="2">
    <source>
        <dbReference type="SAM" id="Phobius"/>
    </source>
</evidence>
<reference evidence="3" key="2">
    <citation type="journal article" date="2021" name="Genome Biol. Evol.">
        <title>Developing a high-quality reference genome for a parasitic bivalve with doubly uniparental inheritance (Bivalvia: Unionida).</title>
        <authorList>
            <person name="Smith C.H."/>
        </authorList>
    </citation>
    <scope>NUCLEOTIDE SEQUENCE</scope>
    <source>
        <strain evidence="3">CHS0354</strain>
        <tissue evidence="3">Mantle</tissue>
    </source>
</reference>
<feature type="transmembrane region" description="Helical" evidence="2">
    <location>
        <begin position="230"/>
        <end position="253"/>
    </location>
</feature>
<keyword evidence="4" id="KW-1185">Reference proteome</keyword>
<organism evidence="3 4">
    <name type="scientific">Potamilus streckersoni</name>
    <dbReference type="NCBI Taxonomy" id="2493646"/>
    <lineage>
        <taxon>Eukaryota</taxon>
        <taxon>Metazoa</taxon>
        <taxon>Spiralia</taxon>
        <taxon>Lophotrochozoa</taxon>
        <taxon>Mollusca</taxon>
        <taxon>Bivalvia</taxon>
        <taxon>Autobranchia</taxon>
        <taxon>Heteroconchia</taxon>
        <taxon>Palaeoheterodonta</taxon>
        <taxon>Unionida</taxon>
        <taxon>Unionoidea</taxon>
        <taxon>Unionidae</taxon>
        <taxon>Ambleminae</taxon>
        <taxon>Lampsilini</taxon>
        <taxon>Potamilus</taxon>
    </lineage>
</organism>
<reference evidence="3" key="3">
    <citation type="submission" date="2023-05" db="EMBL/GenBank/DDBJ databases">
        <authorList>
            <person name="Smith C.H."/>
        </authorList>
    </citation>
    <scope>NUCLEOTIDE SEQUENCE</scope>
    <source>
        <strain evidence="3">CHS0354</strain>
        <tissue evidence="3">Mantle</tissue>
    </source>
</reference>
<gene>
    <name evidence="3" type="ORF">CHS0354_041609</name>
</gene>
<evidence type="ECO:0000313" key="3">
    <source>
        <dbReference type="EMBL" id="KAK3591564.1"/>
    </source>
</evidence>
<protein>
    <submittedName>
        <fullName evidence="3">Uncharacterized protein</fullName>
    </submittedName>
</protein>
<feature type="region of interest" description="Disordered" evidence="1">
    <location>
        <begin position="134"/>
        <end position="153"/>
    </location>
</feature>
<evidence type="ECO:0000313" key="4">
    <source>
        <dbReference type="Proteomes" id="UP001195483"/>
    </source>
</evidence>
<keyword evidence="2" id="KW-0472">Membrane</keyword>
<dbReference type="Proteomes" id="UP001195483">
    <property type="component" value="Unassembled WGS sequence"/>
</dbReference>
<dbReference type="EMBL" id="JAEAOA010002348">
    <property type="protein sequence ID" value="KAK3591564.1"/>
    <property type="molecule type" value="Genomic_DNA"/>
</dbReference>
<evidence type="ECO:0000256" key="1">
    <source>
        <dbReference type="SAM" id="MobiDB-lite"/>
    </source>
</evidence>
<keyword evidence="2" id="KW-1133">Transmembrane helix</keyword>
<proteinExistence type="predicted"/>
<comment type="caution">
    <text evidence="3">The sequence shown here is derived from an EMBL/GenBank/DDBJ whole genome shotgun (WGS) entry which is preliminary data.</text>
</comment>
<dbReference type="AlphaFoldDB" id="A0AAE0SGM0"/>
<keyword evidence="2" id="KW-0812">Transmembrane</keyword>